<sequence length="327" mass="37225">MTSMENLRSQFLEYLQQKVTLTEPAGLYDPVHYILQLGGKRLRPLMTLMSAQMYGAPVTSAMDAAVAVEVFHNFTLLHDDIMDAADLRRGQATVHKKWDVNTGILSGDAMMIMAYQQFLSYEPKTFYDLNKLFSKTALEVCEGQQYDVDFETRDDVTVDEYLLMIKLKTSVLVGCALQMGAIIAQKDIVEQEKIYNYGIELGMAFQLMDDYLDAFGDPETFGKEVGGDIRENKKTYLYLKSIDNKDFAAELKDLFAQDYRSLTDQEIEDKKARAKELFVNSGGANRTLEAIEDYTQKALKTVESLDMEKEHKTILKKFSQDLTSRIS</sequence>
<keyword evidence="5" id="KW-0460">Magnesium</keyword>
<dbReference type="SFLD" id="SFLDS00005">
    <property type="entry name" value="Isoprenoid_Synthase_Type_I"/>
    <property type="match status" value="1"/>
</dbReference>
<dbReference type="PANTHER" id="PTHR12001">
    <property type="entry name" value="GERANYLGERANYL PYROPHOSPHATE SYNTHASE"/>
    <property type="match status" value="1"/>
</dbReference>
<dbReference type="SFLD" id="SFLDG01017">
    <property type="entry name" value="Polyprenyl_Transferase_Like"/>
    <property type="match status" value="1"/>
</dbReference>
<evidence type="ECO:0000256" key="5">
    <source>
        <dbReference type="ARBA" id="ARBA00022842"/>
    </source>
</evidence>
<evidence type="ECO:0000256" key="2">
    <source>
        <dbReference type="ARBA" id="ARBA00006706"/>
    </source>
</evidence>
<evidence type="ECO:0000256" key="6">
    <source>
        <dbReference type="RuleBase" id="RU004466"/>
    </source>
</evidence>
<accession>A0A2S9WYE0</accession>
<dbReference type="SUPFAM" id="SSF48576">
    <property type="entry name" value="Terpenoid synthases"/>
    <property type="match status" value="1"/>
</dbReference>
<gene>
    <name evidence="7" type="ORF">BST86_13105</name>
</gene>
<dbReference type="OrthoDB" id="9805316at2"/>
<evidence type="ECO:0000256" key="3">
    <source>
        <dbReference type="ARBA" id="ARBA00022679"/>
    </source>
</evidence>
<dbReference type="CDD" id="cd00685">
    <property type="entry name" value="Trans_IPPS_HT"/>
    <property type="match status" value="1"/>
</dbReference>
<reference evidence="7 8" key="1">
    <citation type="submission" date="2016-11" db="EMBL/GenBank/DDBJ databases">
        <title>Trade-off between light-utilization and light-protection in marine flavobacteria.</title>
        <authorList>
            <person name="Kumagai Y."/>
        </authorList>
    </citation>
    <scope>NUCLEOTIDE SEQUENCE [LARGE SCALE GENOMIC DNA]</scope>
    <source>
        <strain evidence="7 8">JCM 17109</strain>
    </source>
</reference>
<dbReference type="Proteomes" id="UP000239532">
    <property type="component" value="Unassembled WGS sequence"/>
</dbReference>
<dbReference type="Pfam" id="PF00348">
    <property type="entry name" value="polyprenyl_synt"/>
    <property type="match status" value="1"/>
</dbReference>
<dbReference type="Gene3D" id="1.10.600.10">
    <property type="entry name" value="Farnesyl Diphosphate Synthase"/>
    <property type="match status" value="1"/>
</dbReference>
<protein>
    <submittedName>
        <fullName evidence="7">Polyprenyl synthetase</fullName>
    </submittedName>
</protein>
<dbReference type="GO" id="GO:0008299">
    <property type="term" value="P:isoprenoid biosynthetic process"/>
    <property type="evidence" value="ECO:0007669"/>
    <property type="project" value="InterPro"/>
</dbReference>
<dbReference type="PROSITE" id="PS00444">
    <property type="entry name" value="POLYPRENYL_SYNTHASE_2"/>
    <property type="match status" value="1"/>
</dbReference>
<name>A0A2S9WYE0_9FLAO</name>
<dbReference type="EMBL" id="MQUC01000003">
    <property type="protein sequence ID" value="PRP68416.1"/>
    <property type="molecule type" value="Genomic_DNA"/>
</dbReference>
<dbReference type="GO" id="GO:0046872">
    <property type="term" value="F:metal ion binding"/>
    <property type="evidence" value="ECO:0007669"/>
    <property type="project" value="UniProtKB-KW"/>
</dbReference>
<comment type="similarity">
    <text evidence="2 6">Belongs to the FPP/GGPP synthase family.</text>
</comment>
<dbReference type="PROSITE" id="PS00723">
    <property type="entry name" value="POLYPRENYL_SYNTHASE_1"/>
    <property type="match status" value="1"/>
</dbReference>
<keyword evidence="3 6" id="KW-0808">Transferase</keyword>
<dbReference type="InterPro" id="IPR000092">
    <property type="entry name" value="Polyprenyl_synt"/>
</dbReference>
<keyword evidence="4" id="KW-0479">Metal-binding</keyword>
<comment type="caution">
    <text evidence="7">The sequence shown here is derived from an EMBL/GenBank/DDBJ whole genome shotgun (WGS) entry which is preliminary data.</text>
</comment>
<keyword evidence="8" id="KW-1185">Reference proteome</keyword>
<evidence type="ECO:0000313" key="7">
    <source>
        <dbReference type="EMBL" id="PRP68416.1"/>
    </source>
</evidence>
<dbReference type="InterPro" id="IPR008949">
    <property type="entry name" value="Isoprenoid_synthase_dom_sf"/>
</dbReference>
<proteinExistence type="inferred from homology"/>
<evidence type="ECO:0000256" key="1">
    <source>
        <dbReference type="ARBA" id="ARBA00001946"/>
    </source>
</evidence>
<dbReference type="GO" id="GO:0004659">
    <property type="term" value="F:prenyltransferase activity"/>
    <property type="evidence" value="ECO:0007669"/>
    <property type="project" value="InterPro"/>
</dbReference>
<dbReference type="RefSeq" id="WP_105984046.1">
    <property type="nucleotide sequence ID" value="NZ_MQUC01000003.1"/>
</dbReference>
<dbReference type="InterPro" id="IPR033749">
    <property type="entry name" value="Polyprenyl_synt_CS"/>
</dbReference>
<evidence type="ECO:0000313" key="8">
    <source>
        <dbReference type="Proteomes" id="UP000239532"/>
    </source>
</evidence>
<dbReference type="PANTHER" id="PTHR12001:SF85">
    <property type="entry name" value="SHORT CHAIN ISOPRENYL DIPHOSPHATE SYNTHASE"/>
    <property type="match status" value="1"/>
</dbReference>
<comment type="cofactor">
    <cofactor evidence="1">
        <name>Mg(2+)</name>
        <dbReference type="ChEBI" id="CHEBI:18420"/>
    </cofactor>
</comment>
<dbReference type="AlphaFoldDB" id="A0A2S9WYE0"/>
<evidence type="ECO:0000256" key="4">
    <source>
        <dbReference type="ARBA" id="ARBA00022723"/>
    </source>
</evidence>
<organism evidence="7 8">
    <name type="scientific">Nonlabens agnitus</name>
    <dbReference type="NCBI Taxonomy" id="870484"/>
    <lineage>
        <taxon>Bacteria</taxon>
        <taxon>Pseudomonadati</taxon>
        <taxon>Bacteroidota</taxon>
        <taxon>Flavobacteriia</taxon>
        <taxon>Flavobacteriales</taxon>
        <taxon>Flavobacteriaceae</taxon>
        <taxon>Nonlabens</taxon>
    </lineage>
</organism>